<evidence type="ECO:0000313" key="2">
    <source>
        <dbReference type="EMBL" id="KAF7824049.1"/>
    </source>
</evidence>
<comment type="caution">
    <text evidence="2">The sequence shown here is derived from an EMBL/GenBank/DDBJ whole genome shotgun (WGS) entry which is preliminary data.</text>
</comment>
<feature type="region of interest" description="Disordered" evidence="1">
    <location>
        <begin position="82"/>
        <end position="121"/>
    </location>
</feature>
<accession>A0A834TMK7</accession>
<keyword evidence="3" id="KW-1185">Reference proteome</keyword>
<organism evidence="2 3">
    <name type="scientific">Senna tora</name>
    <dbReference type="NCBI Taxonomy" id="362788"/>
    <lineage>
        <taxon>Eukaryota</taxon>
        <taxon>Viridiplantae</taxon>
        <taxon>Streptophyta</taxon>
        <taxon>Embryophyta</taxon>
        <taxon>Tracheophyta</taxon>
        <taxon>Spermatophyta</taxon>
        <taxon>Magnoliopsida</taxon>
        <taxon>eudicotyledons</taxon>
        <taxon>Gunneridae</taxon>
        <taxon>Pentapetalae</taxon>
        <taxon>rosids</taxon>
        <taxon>fabids</taxon>
        <taxon>Fabales</taxon>
        <taxon>Fabaceae</taxon>
        <taxon>Caesalpinioideae</taxon>
        <taxon>Cassia clade</taxon>
        <taxon>Senna</taxon>
    </lineage>
</organism>
<name>A0A834TMK7_9FABA</name>
<dbReference type="AlphaFoldDB" id="A0A834TMK7"/>
<protein>
    <submittedName>
        <fullName evidence="2">Uncharacterized protein</fullName>
    </submittedName>
</protein>
<feature type="compositionally biased region" description="Basic and acidic residues" evidence="1">
    <location>
        <begin position="82"/>
        <end position="91"/>
    </location>
</feature>
<gene>
    <name evidence="2" type="ORF">G2W53_022193</name>
</gene>
<reference evidence="2" key="1">
    <citation type="submission" date="2020-09" db="EMBL/GenBank/DDBJ databases">
        <title>Genome-Enabled Discovery of Anthraquinone Biosynthesis in Senna tora.</title>
        <authorList>
            <person name="Kang S.-H."/>
            <person name="Pandey R.P."/>
            <person name="Lee C.-M."/>
            <person name="Sim J.-S."/>
            <person name="Jeong J.-T."/>
            <person name="Choi B.-S."/>
            <person name="Jung M."/>
            <person name="Ginzburg D."/>
            <person name="Zhao K."/>
            <person name="Won S.Y."/>
            <person name="Oh T.-J."/>
            <person name="Yu Y."/>
            <person name="Kim N.-H."/>
            <person name="Lee O.R."/>
            <person name="Lee T.-H."/>
            <person name="Bashyal P."/>
            <person name="Kim T.-S."/>
            <person name="Lee W.-H."/>
            <person name="Kawkins C."/>
            <person name="Kim C.-K."/>
            <person name="Kim J.S."/>
            <person name="Ahn B.O."/>
            <person name="Rhee S.Y."/>
            <person name="Sohng J.K."/>
        </authorList>
    </citation>
    <scope>NUCLEOTIDE SEQUENCE</scope>
    <source>
        <tissue evidence="2">Leaf</tissue>
    </source>
</reference>
<proteinExistence type="predicted"/>
<sequence>MFEQYLRSLNLNIGNKEIDTLIDKQFVVWFQKYTKPRNLVDDQHALEVAYQSEEAYNGIPIDDGVLYVDLGDISQIAEEIEQVHEDEKNVGEEDIEEDSDDGAKYDEDEDIESENEDNNEI</sequence>
<dbReference type="EMBL" id="JAAIUW010000007">
    <property type="protein sequence ID" value="KAF7824049.1"/>
    <property type="molecule type" value="Genomic_DNA"/>
</dbReference>
<evidence type="ECO:0000256" key="1">
    <source>
        <dbReference type="SAM" id="MobiDB-lite"/>
    </source>
</evidence>
<feature type="compositionally biased region" description="Acidic residues" evidence="1">
    <location>
        <begin position="92"/>
        <end position="121"/>
    </location>
</feature>
<evidence type="ECO:0000313" key="3">
    <source>
        <dbReference type="Proteomes" id="UP000634136"/>
    </source>
</evidence>
<dbReference type="Proteomes" id="UP000634136">
    <property type="component" value="Unassembled WGS sequence"/>
</dbReference>